<protein>
    <submittedName>
        <fullName evidence="1">Uncharacterized protein</fullName>
    </submittedName>
</protein>
<evidence type="ECO:0000313" key="1">
    <source>
        <dbReference type="EMBL" id="NGX97287.1"/>
    </source>
</evidence>
<sequence>MTRLLCGMTQKRRHPRRVLPVWSGAPEDLFDYAQPTAPRAGGSRAWPDKPIKVTDDWPEVVPITEAELRVMEGHFAEELDAMFGPRA</sequence>
<dbReference type="EMBL" id="JAAMRR010000986">
    <property type="protein sequence ID" value="NGX97287.1"/>
    <property type="molecule type" value="Genomic_DNA"/>
</dbReference>
<organism evidence="1 2">
    <name type="scientific">Candidatus Afipia apatlaquensis</name>
    <dbReference type="NCBI Taxonomy" id="2712852"/>
    <lineage>
        <taxon>Bacteria</taxon>
        <taxon>Pseudomonadati</taxon>
        <taxon>Pseudomonadota</taxon>
        <taxon>Alphaproteobacteria</taxon>
        <taxon>Hyphomicrobiales</taxon>
        <taxon>Nitrobacteraceae</taxon>
        <taxon>Afipia</taxon>
    </lineage>
</organism>
<keyword evidence="2" id="KW-1185">Reference proteome</keyword>
<name>A0A7C9VGI9_9BRAD</name>
<evidence type="ECO:0000313" key="2">
    <source>
        <dbReference type="Proteomes" id="UP000480266"/>
    </source>
</evidence>
<comment type="caution">
    <text evidence="1">The sequence shown here is derived from an EMBL/GenBank/DDBJ whole genome shotgun (WGS) entry which is preliminary data.</text>
</comment>
<proteinExistence type="predicted"/>
<accession>A0A7C9VGI9</accession>
<dbReference type="Proteomes" id="UP000480266">
    <property type="component" value="Unassembled WGS sequence"/>
</dbReference>
<gene>
    <name evidence="1" type="ORF">G4V63_19385</name>
</gene>
<dbReference type="AlphaFoldDB" id="A0A7C9VGI9"/>
<reference evidence="1" key="1">
    <citation type="submission" date="2020-02" db="EMBL/GenBank/DDBJ databases">
        <title>Draft genome sequence of Candidatus Afipia apatlaquensis IBT-C3, a potential strain for decolorization of textile dyes.</title>
        <authorList>
            <person name="Sanchez-Reyes A."/>
            <person name="Breton-Deval L."/>
            <person name="Mangelson H."/>
            <person name="Sanchez-Flores A."/>
        </authorList>
    </citation>
    <scope>NUCLEOTIDE SEQUENCE [LARGE SCALE GENOMIC DNA]</scope>
    <source>
        <strain evidence="1">IBT-C3</strain>
    </source>
</reference>